<protein>
    <submittedName>
        <fullName evidence="1">Uncharacterized protein</fullName>
    </submittedName>
</protein>
<keyword evidence="2" id="KW-1185">Reference proteome</keyword>
<evidence type="ECO:0000313" key="2">
    <source>
        <dbReference type="Proteomes" id="UP001595823"/>
    </source>
</evidence>
<dbReference type="EMBL" id="JBHSDK010000012">
    <property type="protein sequence ID" value="MFC4335227.1"/>
    <property type="molecule type" value="Genomic_DNA"/>
</dbReference>
<evidence type="ECO:0000313" key="1">
    <source>
        <dbReference type="EMBL" id="MFC4335227.1"/>
    </source>
</evidence>
<name>A0ABV8TXA7_9ACTN</name>
<organism evidence="1 2">
    <name type="scientific">Salininema proteolyticum</name>
    <dbReference type="NCBI Taxonomy" id="1607685"/>
    <lineage>
        <taxon>Bacteria</taxon>
        <taxon>Bacillati</taxon>
        <taxon>Actinomycetota</taxon>
        <taxon>Actinomycetes</taxon>
        <taxon>Glycomycetales</taxon>
        <taxon>Glycomycetaceae</taxon>
        <taxon>Salininema</taxon>
    </lineage>
</organism>
<reference evidence="2" key="1">
    <citation type="journal article" date="2019" name="Int. J. Syst. Evol. Microbiol.">
        <title>The Global Catalogue of Microorganisms (GCM) 10K type strain sequencing project: providing services to taxonomists for standard genome sequencing and annotation.</title>
        <authorList>
            <consortium name="The Broad Institute Genomics Platform"/>
            <consortium name="The Broad Institute Genome Sequencing Center for Infectious Disease"/>
            <person name="Wu L."/>
            <person name="Ma J."/>
        </authorList>
    </citation>
    <scope>NUCLEOTIDE SEQUENCE [LARGE SCALE GENOMIC DNA]</scope>
    <source>
        <strain evidence="2">IBRC-M 10908</strain>
    </source>
</reference>
<gene>
    <name evidence="1" type="ORF">ACFPET_08455</name>
</gene>
<dbReference type="RefSeq" id="WP_380619717.1">
    <property type="nucleotide sequence ID" value="NZ_JBHSDK010000012.1"/>
</dbReference>
<dbReference type="Proteomes" id="UP001595823">
    <property type="component" value="Unassembled WGS sequence"/>
</dbReference>
<accession>A0ABV8TXA7</accession>
<proteinExistence type="predicted"/>
<sequence length="250" mass="28316">MNAVAEKAAPFTAELPSFTSTWNRMNGIAVTTDQVTGRARVTIDPNEWFFRYENPQWVLCDWEQIKADLLVQVEKSDIAIEQVALDYVAANRRETTDPVEVLNHAWEVYDYLFRDDLLDDPELASVPEGATTMLRECSVLMALNRVDEDGHISIASPAWMLCKAMEVVYDLDEKTATAMDEFYHSGWFNEYRRRESLLAHAALGGRLVHGCQSAANMSGGVVVPYGADMAKFRRELSTMRLPWIEATLQK</sequence>
<comment type="caution">
    <text evidence="1">The sequence shown here is derived from an EMBL/GenBank/DDBJ whole genome shotgun (WGS) entry which is preliminary data.</text>
</comment>